<dbReference type="Proteomes" id="UP000078200">
    <property type="component" value="Unassembled WGS sequence"/>
</dbReference>
<dbReference type="PANTHER" id="PTHR13475">
    <property type="entry name" value="NEUGRIN"/>
    <property type="match status" value="1"/>
</dbReference>
<proteinExistence type="predicted"/>
<protein>
    <submittedName>
        <fullName evidence="2">Uncharacterized protein</fullName>
    </submittedName>
</protein>
<dbReference type="EnsemblMetazoa" id="GAUT043431-RA">
    <property type="protein sequence ID" value="GAUT043431-PA"/>
    <property type="gene ID" value="GAUT043431"/>
</dbReference>
<dbReference type="Pfam" id="PF06413">
    <property type="entry name" value="Neugrin"/>
    <property type="match status" value="1"/>
</dbReference>
<accession>A0A1A9VPG8</accession>
<evidence type="ECO:0000256" key="1">
    <source>
        <dbReference type="SAM" id="MobiDB-lite"/>
    </source>
</evidence>
<feature type="compositionally biased region" description="Basic and acidic residues" evidence="1">
    <location>
        <begin position="236"/>
        <end position="247"/>
    </location>
</feature>
<name>A0A1A9VPG8_GLOAU</name>
<dbReference type="GO" id="GO:0005634">
    <property type="term" value="C:nucleus"/>
    <property type="evidence" value="ECO:0007669"/>
    <property type="project" value="TreeGrafter"/>
</dbReference>
<evidence type="ECO:0000313" key="2">
    <source>
        <dbReference type="EnsemblMetazoa" id="GAUT043431-PA"/>
    </source>
</evidence>
<feature type="region of interest" description="Disordered" evidence="1">
    <location>
        <begin position="228"/>
        <end position="259"/>
    </location>
</feature>
<dbReference type="AlphaFoldDB" id="A0A1A9VPG8"/>
<dbReference type="PANTHER" id="PTHR13475:SF3">
    <property type="entry name" value="NEUGRIN"/>
    <property type="match status" value="1"/>
</dbReference>
<dbReference type="InterPro" id="IPR010487">
    <property type="entry name" value="NGRN/Rrg9"/>
</dbReference>
<organism evidence="2 3">
    <name type="scientific">Glossina austeni</name>
    <name type="common">Savannah tsetse fly</name>
    <dbReference type="NCBI Taxonomy" id="7395"/>
    <lineage>
        <taxon>Eukaryota</taxon>
        <taxon>Metazoa</taxon>
        <taxon>Ecdysozoa</taxon>
        <taxon>Arthropoda</taxon>
        <taxon>Hexapoda</taxon>
        <taxon>Insecta</taxon>
        <taxon>Pterygota</taxon>
        <taxon>Neoptera</taxon>
        <taxon>Endopterygota</taxon>
        <taxon>Diptera</taxon>
        <taxon>Brachycera</taxon>
        <taxon>Muscomorpha</taxon>
        <taxon>Hippoboscoidea</taxon>
        <taxon>Glossinidae</taxon>
        <taxon>Glossina</taxon>
    </lineage>
</organism>
<reference evidence="2" key="1">
    <citation type="submission" date="2020-05" db="UniProtKB">
        <authorList>
            <consortium name="EnsemblMetazoa"/>
        </authorList>
    </citation>
    <scope>IDENTIFICATION</scope>
    <source>
        <strain evidence="2">TTRI</strain>
    </source>
</reference>
<keyword evidence="3" id="KW-1185">Reference proteome</keyword>
<evidence type="ECO:0000313" key="3">
    <source>
        <dbReference type="Proteomes" id="UP000078200"/>
    </source>
</evidence>
<sequence>MFSNLFIKYHFHTSLNTLVRRATKKLNPGLGHLASGIEDAVDIIESDPEGFDKLEADFMQAGQSYNQHKLDLEKQREQIRHFIVKHKYFRDDTLPNLLTYAEKEHIRLLHSRDAEEWSVERLAESFPATAEIIKKILRANWRPLSAKRVHSHDLLVLENWHRYKKGEFEKQLPPELKAHLKKFVDRRLEDLKALPELSQTFTPIQLPKPKTQEFQSIITSCAKYKDVDTPTNKTLPPRDENKRKTEPTLDGEPIESFKNPFDRDAVQHEASDIIVEFVNNEMVISAANSKSKLRKETLPSHPNNDNEQLNLPTLNKHNEEEETYLLSKTIDKRKMRLEEAKKMKINYLENKEETGTVEVDEKATDNLANLSNTGIIQRETSLDFTDKFSSSEVVISAEDSKRFAMSTVKDRIYIPRKLRRKGATYRLEDCYYDDDGEFLYRVPGMTGV</sequence>
<dbReference type="VEuPathDB" id="VectorBase:GAUT043431"/>